<dbReference type="PANTHER" id="PTHR31836">
    <property type="match status" value="1"/>
</dbReference>
<evidence type="ECO:0000259" key="2">
    <source>
        <dbReference type="Pfam" id="PF00967"/>
    </source>
</evidence>
<dbReference type="InterPro" id="IPR036908">
    <property type="entry name" value="RlpA-like_sf"/>
</dbReference>
<protein>
    <submittedName>
        <fullName evidence="3">Barwin-like endoglucanase</fullName>
    </submittedName>
</protein>
<dbReference type="CDD" id="cd22191">
    <property type="entry name" value="DPBB_RlpA_EXP_N-like"/>
    <property type="match status" value="1"/>
</dbReference>
<keyword evidence="1" id="KW-0732">Signal</keyword>
<dbReference type="OrthoDB" id="623670at2759"/>
<dbReference type="InterPro" id="IPR001153">
    <property type="entry name" value="Barwin_dom"/>
</dbReference>
<dbReference type="GO" id="GO:0042742">
    <property type="term" value="P:defense response to bacterium"/>
    <property type="evidence" value="ECO:0007669"/>
    <property type="project" value="InterPro"/>
</dbReference>
<evidence type="ECO:0000313" key="3">
    <source>
        <dbReference type="EMBL" id="PWN19687.1"/>
    </source>
</evidence>
<keyword evidence="4" id="KW-1185">Reference proteome</keyword>
<dbReference type="RefSeq" id="XP_025346847.1">
    <property type="nucleotide sequence ID" value="XM_025490384.1"/>
</dbReference>
<feature type="non-terminal residue" evidence="3">
    <location>
        <position position="1"/>
    </location>
</feature>
<dbReference type="EMBL" id="KZ819330">
    <property type="protein sequence ID" value="PWN19687.1"/>
    <property type="molecule type" value="Genomic_DNA"/>
</dbReference>
<sequence>YKGQATWYTQDGNAGSCGNYNSDSAMIVAVTESMMKSSLCGKKVTIKNTANGNTQTATIADTCPGCESQSLDLSTGLFSALADADMDLGVLKIEWSIDS</sequence>
<gene>
    <name evidence="3" type="ORF">BCV69DRAFT_250421</name>
</gene>
<dbReference type="InterPro" id="IPR051477">
    <property type="entry name" value="Expansin_CellWall"/>
</dbReference>
<dbReference type="GeneID" id="37012118"/>
<dbReference type="STRING" id="1684307.A0A316U362"/>
<dbReference type="PANTHER" id="PTHR31836:SF25">
    <property type="entry name" value="RLPA-LIKE PROTEIN DOUBLE-PSI BETA-BARREL DOMAIN-CONTAINING PROTEIN"/>
    <property type="match status" value="1"/>
</dbReference>
<reference evidence="3 4" key="1">
    <citation type="journal article" date="2018" name="Mol. Biol. Evol.">
        <title>Broad Genomic Sampling Reveals a Smut Pathogenic Ancestry of the Fungal Clade Ustilaginomycotina.</title>
        <authorList>
            <person name="Kijpornyongpan T."/>
            <person name="Mondo S.J."/>
            <person name="Barry K."/>
            <person name="Sandor L."/>
            <person name="Lee J."/>
            <person name="Lipzen A."/>
            <person name="Pangilinan J."/>
            <person name="LaButti K."/>
            <person name="Hainaut M."/>
            <person name="Henrissat B."/>
            <person name="Grigoriev I.V."/>
            <person name="Spatafora J.W."/>
            <person name="Aime M.C."/>
        </authorList>
    </citation>
    <scope>NUCLEOTIDE SEQUENCE [LARGE SCALE GENOMIC DNA]</scope>
    <source>
        <strain evidence="3 4">MCA 4718</strain>
    </source>
</reference>
<proteinExistence type="predicted"/>
<accession>A0A316U362</accession>
<feature type="domain" description="Barwin" evidence="2">
    <location>
        <begin position="33"/>
        <end position="83"/>
    </location>
</feature>
<dbReference type="Pfam" id="PF00967">
    <property type="entry name" value="Barwin"/>
    <property type="match status" value="1"/>
</dbReference>
<dbReference type="GO" id="GO:0050832">
    <property type="term" value="P:defense response to fungus"/>
    <property type="evidence" value="ECO:0007669"/>
    <property type="project" value="InterPro"/>
</dbReference>
<dbReference type="SUPFAM" id="SSF50685">
    <property type="entry name" value="Barwin-like endoglucanases"/>
    <property type="match status" value="1"/>
</dbReference>
<evidence type="ECO:0000256" key="1">
    <source>
        <dbReference type="ARBA" id="ARBA00022729"/>
    </source>
</evidence>
<dbReference type="Gene3D" id="2.40.40.10">
    <property type="entry name" value="RlpA-like domain"/>
    <property type="match status" value="1"/>
</dbReference>
<organism evidence="3 4">
    <name type="scientific">Pseudomicrostroma glucosiphilum</name>
    <dbReference type="NCBI Taxonomy" id="1684307"/>
    <lineage>
        <taxon>Eukaryota</taxon>
        <taxon>Fungi</taxon>
        <taxon>Dikarya</taxon>
        <taxon>Basidiomycota</taxon>
        <taxon>Ustilaginomycotina</taxon>
        <taxon>Exobasidiomycetes</taxon>
        <taxon>Microstromatales</taxon>
        <taxon>Microstromatales incertae sedis</taxon>
        <taxon>Pseudomicrostroma</taxon>
    </lineage>
</organism>
<dbReference type="Proteomes" id="UP000245942">
    <property type="component" value="Unassembled WGS sequence"/>
</dbReference>
<name>A0A316U362_9BASI</name>
<evidence type="ECO:0000313" key="4">
    <source>
        <dbReference type="Proteomes" id="UP000245942"/>
    </source>
</evidence>
<dbReference type="AlphaFoldDB" id="A0A316U362"/>